<dbReference type="Gene3D" id="1.25.10.10">
    <property type="entry name" value="Leucine-rich Repeat Variant"/>
    <property type="match status" value="1"/>
</dbReference>
<organism evidence="9 10">
    <name type="scientific">Drosophila erecta</name>
    <name type="common">Fruit fly</name>
    <dbReference type="NCBI Taxonomy" id="7220"/>
    <lineage>
        <taxon>Eukaryota</taxon>
        <taxon>Metazoa</taxon>
        <taxon>Ecdysozoa</taxon>
        <taxon>Arthropoda</taxon>
        <taxon>Hexapoda</taxon>
        <taxon>Insecta</taxon>
        <taxon>Pterygota</taxon>
        <taxon>Neoptera</taxon>
        <taxon>Endopterygota</taxon>
        <taxon>Diptera</taxon>
        <taxon>Brachycera</taxon>
        <taxon>Muscomorpha</taxon>
        <taxon>Ephydroidea</taxon>
        <taxon>Drosophilidae</taxon>
        <taxon>Drosophila</taxon>
        <taxon>Sophophora</taxon>
    </lineage>
</organism>
<evidence type="ECO:0000313" key="10">
    <source>
        <dbReference type="Proteomes" id="UP000008711"/>
    </source>
</evidence>
<keyword evidence="4 5" id="KW-0647">Proteasome</keyword>
<evidence type="ECO:0000259" key="8">
    <source>
        <dbReference type="Pfam" id="PF21505"/>
    </source>
</evidence>
<dbReference type="PANTHER" id="PTHR10943:SF2">
    <property type="entry name" value="26S PROTEASOME NON-ATPASE REGULATORY SUBUNIT 1"/>
    <property type="match status" value="1"/>
</dbReference>
<dbReference type="GO" id="GO:0005634">
    <property type="term" value="C:nucleus"/>
    <property type="evidence" value="ECO:0007669"/>
    <property type="project" value="TreeGrafter"/>
</dbReference>
<dbReference type="AlphaFoldDB" id="B3P5K1"/>
<dbReference type="Pfam" id="PF21505">
    <property type="entry name" value="RPN2_N"/>
    <property type="match status" value="1"/>
</dbReference>
<evidence type="ECO:0000256" key="2">
    <source>
        <dbReference type="ARBA" id="ARBA00014929"/>
    </source>
</evidence>
<evidence type="ECO:0000256" key="3">
    <source>
        <dbReference type="ARBA" id="ARBA00022737"/>
    </source>
</evidence>
<comment type="similarity">
    <text evidence="1 5">Belongs to the proteasome subunit S1 family.</text>
</comment>
<dbReference type="GO" id="GO:0043161">
    <property type="term" value="P:proteasome-mediated ubiquitin-dependent protein catabolic process"/>
    <property type="evidence" value="ECO:0007669"/>
    <property type="project" value="TreeGrafter"/>
</dbReference>
<dbReference type="InterPro" id="IPR040623">
    <property type="entry name" value="RPN2_C"/>
</dbReference>
<dbReference type="EMBL" id="CH954182">
    <property type="protein sequence ID" value="EDV53251.1"/>
    <property type="molecule type" value="Genomic_DNA"/>
</dbReference>
<comment type="subunit">
    <text evidence="5">Component of the 19S proteasome regulatory particle complex. The 26S proteasome consists of a 20S core particle (CP) and two 19S regulatory subunits (RP).</text>
</comment>
<dbReference type="HOGENOM" id="CLU_002323_0_0_1"/>
<feature type="compositionally biased region" description="Basic and acidic residues" evidence="6">
    <location>
        <begin position="294"/>
        <end position="321"/>
    </location>
</feature>
<evidence type="ECO:0000256" key="1">
    <source>
        <dbReference type="ARBA" id="ARBA00006308"/>
    </source>
</evidence>
<dbReference type="OMA" id="IMFGRQE"/>
<dbReference type="OrthoDB" id="261572at2759"/>
<dbReference type="PANTHER" id="PTHR10943">
    <property type="entry name" value="26S PROTEASOME NON-ATPASE REGULATORY SUBUNIT"/>
    <property type="match status" value="1"/>
</dbReference>
<reference evidence="9 10" key="1">
    <citation type="journal article" date="2007" name="Nature">
        <title>Evolution of genes and genomes on the Drosophila phylogeny.</title>
        <authorList>
            <consortium name="Drosophila 12 Genomes Consortium"/>
            <person name="Clark A.G."/>
            <person name="Eisen M.B."/>
            <person name="Smith D.R."/>
            <person name="Bergman C.M."/>
            <person name="Oliver B."/>
            <person name="Markow T.A."/>
            <person name="Kaufman T.C."/>
            <person name="Kellis M."/>
            <person name="Gelbart W."/>
            <person name="Iyer V.N."/>
            <person name="Pollard D.A."/>
            <person name="Sackton T.B."/>
            <person name="Larracuente A.M."/>
            <person name="Singh N.D."/>
            <person name="Abad J.P."/>
            <person name="Abt D.N."/>
            <person name="Adryan B."/>
            <person name="Aguade M."/>
            <person name="Akashi H."/>
            <person name="Anderson W.W."/>
            <person name="Aquadro C.F."/>
            <person name="Ardell D.H."/>
            <person name="Arguello R."/>
            <person name="Artieri C.G."/>
            <person name="Barbash D.A."/>
            <person name="Barker D."/>
            <person name="Barsanti P."/>
            <person name="Batterham P."/>
            <person name="Batzoglou S."/>
            <person name="Begun D."/>
            <person name="Bhutkar A."/>
            <person name="Blanco E."/>
            <person name="Bosak S.A."/>
            <person name="Bradley R.K."/>
            <person name="Brand A.D."/>
            <person name="Brent M.R."/>
            <person name="Brooks A.N."/>
            <person name="Brown R.H."/>
            <person name="Butlin R.K."/>
            <person name="Caggese C."/>
            <person name="Calvi B.R."/>
            <person name="Bernardo de Carvalho A."/>
            <person name="Caspi A."/>
            <person name="Castrezana S."/>
            <person name="Celniker S.E."/>
            <person name="Chang J.L."/>
            <person name="Chapple C."/>
            <person name="Chatterji S."/>
            <person name="Chinwalla A."/>
            <person name="Civetta A."/>
            <person name="Clifton S.W."/>
            <person name="Comeron J.M."/>
            <person name="Costello J.C."/>
            <person name="Coyne J.A."/>
            <person name="Daub J."/>
            <person name="David R.G."/>
            <person name="Delcher A.L."/>
            <person name="Delehaunty K."/>
            <person name="Do C.B."/>
            <person name="Ebling H."/>
            <person name="Edwards K."/>
            <person name="Eickbush T."/>
            <person name="Evans J.D."/>
            <person name="Filipski A."/>
            <person name="Findeiss S."/>
            <person name="Freyhult E."/>
            <person name="Fulton L."/>
            <person name="Fulton R."/>
            <person name="Garcia A.C."/>
            <person name="Gardiner A."/>
            <person name="Garfield D.A."/>
            <person name="Garvin B.E."/>
            <person name="Gibson G."/>
            <person name="Gilbert D."/>
            <person name="Gnerre S."/>
            <person name="Godfrey J."/>
            <person name="Good R."/>
            <person name="Gotea V."/>
            <person name="Gravely B."/>
            <person name="Greenberg A.J."/>
            <person name="Griffiths-Jones S."/>
            <person name="Gross S."/>
            <person name="Guigo R."/>
            <person name="Gustafson E.A."/>
            <person name="Haerty W."/>
            <person name="Hahn M.W."/>
            <person name="Halligan D.L."/>
            <person name="Halpern A.L."/>
            <person name="Halter G.M."/>
            <person name="Han M.V."/>
            <person name="Heger A."/>
            <person name="Hillier L."/>
            <person name="Hinrichs A.S."/>
            <person name="Holmes I."/>
            <person name="Hoskins R.A."/>
            <person name="Hubisz M.J."/>
            <person name="Hultmark D."/>
            <person name="Huntley M.A."/>
            <person name="Jaffe D.B."/>
            <person name="Jagadeeshan S."/>
            <person name="Jeck W.R."/>
            <person name="Johnson J."/>
            <person name="Jones C.D."/>
            <person name="Jordan W.C."/>
            <person name="Karpen G.H."/>
            <person name="Kataoka E."/>
            <person name="Keightley P.D."/>
            <person name="Kheradpour P."/>
            <person name="Kirkness E.F."/>
            <person name="Koerich L.B."/>
            <person name="Kristiansen K."/>
            <person name="Kudrna D."/>
            <person name="Kulathinal R.J."/>
            <person name="Kumar S."/>
            <person name="Kwok R."/>
            <person name="Lander E."/>
            <person name="Langley C.H."/>
            <person name="Lapoint R."/>
            <person name="Lazzaro B.P."/>
            <person name="Lee S.J."/>
            <person name="Levesque L."/>
            <person name="Li R."/>
            <person name="Lin C.F."/>
            <person name="Lin M.F."/>
            <person name="Lindblad-Toh K."/>
            <person name="Llopart A."/>
            <person name="Long M."/>
            <person name="Low L."/>
            <person name="Lozovsky E."/>
            <person name="Lu J."/>
            <person name="Luo M."/>
            <person name="Machado C.A."/>
            <person name="Makalowski W."/>
            <person name="Marzo M."/>
            <person name="Matsuda M."/>
            <person name="Matzkin L."/>
            <person name="McAllister B."/>
            <person name="McBride C.S."/>
            <person name="McKernan B."/>
            <person name="McKernan K."/>
            <person name="Mendez-Lago M."/>
            <person name="Minx P."/>
            <person name="Mollenhauer M.U."/>
            <person name="Montooth K."/>
            <person name="Mount S.M."/>
            <person name="Mu X."/>
            <person name="Myers E."/>
            <person name="Negre B."/>
            <person name="Newfeld S."/>
            <person name="Nielsen R."/>
            <person name="Noor M.A."/>
            <person name="O'Grady P."/>
            <person name="Pachter L."/>
            <person name="Papaceit M."/>
            <person name="Parisi M.J."/>
            <person name="Parisi M."/>
            <person name="Parts L."/>
            <person name="Pedersen J.S."/>
            <person name="Pesole G."/>
            <person name="Phillippy A.M."/>
            <person name="Ponting C.P."/>
            <person name="Pop M."/>
            <person name="Porcelli D."/>
            <person name="Powell J.R."/>
            <person name="Prohaska S."/>
            <person name="Pruitt K."/>
            <person name="Puig M."/>
            <person name="Quesneville H."/>
            <person name="Ram K.R."/>
            <person name="Rand D."/>
            <person name="Rasmussen M.D."/>
            <person name="Reed L.K."/>
            <person name="Reenan R."/>
            <person name="Reily A."/>
            <person name="Remington K.A."/>
            <person name="Rieger T.T."/>
            <person name="Ritchie M.G."/>
            <person name="Robin C."/>
            <person name="Rogers Y.H."/>
            <person name="Rohde C."/>
            <person name="Rozas J."/>
            <person name="Rubenfield M.J."/>
            <person name="Ruiz A."/>
            <person name="Russo S."/>
            <person name="Salzberg S.L."/>
            <person name="Sanchez-Gracia A."/>
            <person name="Saranga D.J."/>
            <person name="Sato H."/>
            <person name="Schaeffer S.W."/>
            <person name="Schatz M.C."/>
            <person name="Schlenke T."/>
            <person name="Schwartz R."/>
            <person name="Segarra C."/>
            <person name="Singh R.S."/>
            <person name="Sirot L."/>
            <person name="Sirota M."/>
            <person name="Sisneros N.B."/>
            <person name="Smith C.D."/>
            <person name="Smith T.F."/>
            <person name="Spieth J."/>
            <person name="Stage D.E."/>
            <person name="Stark A."/>
            <person name="Stephan W."/>
            <person name="Strausberg R.L."/>
            <person name="Strempel S."/>
            <person name="Sturgill D."/>
            <person name="Sutton G."/>
            <person name="Sutton G.G."/>
            <person name="Tao W."/>
            <person name="Teichmann S."/>
            <person name="Tobari Y.N."/>
            <person name="Tomimura Y."/>
            <person name="Tsolas J.M."/>
            <person name="Valente V.L."/>
            <person name="Venter E."/>
            <person name="Venter J.C."/>
            <person name="Vicario S."/>
            <person name="Vieira F.G."/>
            <person name="Vilella A.J."/>
            <person name="Villasante A."/>
            <person name="Walenz B."/>
            <person name="Wang J."/>
            <person name="Wasserman M."/>
            <person name="Watts T."/>
            <person name="Wilson D."/>
            <person name="Wilson R.K."/>
            <person name="Wing R.A."/>
            <person name="Wolfner M.F."/>
            <person name="Wong A."/>
            <person name="Wong G.K."/>
            <person name="Wu C.I."/>
            <person name="Wu G."/>
            <person name="Yamamoto D."/>
            <person name="Yang H.P."/>
            <person name="Yang S.P."/>
            <person name="Yorke J.A."/>
            <person name="Yoshida K."/>
            <person name="Zdobnov E."/>
            <person name="Zhang P."/>
            <person name="Zhang Y."/>
            <person name="Zimin A.V."/>
            <person name="Baldwin J."/>
            <person name="Abdouelleil A."/>
            <person name="Abdulkadir J."/>
            <person name="Abebe A."/>
            <person name="Abera B."/>
            <person name="Abreu J."/>
            <person name="Acer S.C."/>
            <person name="Aftuck L."/>
            <person name="Alexander A."/>
            <person name="An P."/>
            <person name="Anderson E."/>
            <person name="Anderson S."/>
            <person name="Arachi H."/>
            <person name="Azer M."/>
            <person name="Bachantsang P."/>
            <person name="Barry A."/>
            <person name="Bayul T."/>
            <person name="Berlin A."/>
            <person name="Bessette D."/>
            <person name="Bloom T."/>
            <person name="Blye J."/>
            <person name="Boguslavskiy L."/>
            <person name="Bonnet C."/>
            <person name="Boukhgalter B."/>
            <person name="Bourzgui I."/>
            <person name="Brown A."/>
            <person name="Cahill P."/>
            <person name="Channer S."/>
            <person name="Cheshatsang Y."/>
            <person name="Chuda L."/>
            <person name="Citroen M."/>
            <person name="Collymore A."/>
            <person name="Cooke P."/>
            <person name="Costello M."/>
            <person name="D'Aco K."/>
            <person name="Daza R."/>
            <person name="De Haan G."/>
            <person name="DeGray S."/>
            <person name="DeMaso C."/>
            <person name="Dhargay N."/>
            <person name="Dooley K."/>
            <person name="Dooley E."/>
            <person name="Doricent M."/>
            <person name="Dorje P."/>
            <person name="Dorjee K."/>
            <person name="Dupes A."/>
            <person name="Elong R."/>
            <person name="Falk J."/>
            <person name="Farina A."/>
            <person name="Faro S."/>
            <person name="Ferguson D."/>
            <person name="Fisher S."/>
            <person name="Foley C.D."/>
            <person name="Franke A."/>
            <person name="Friedrich D."/>
            <person name="Gadbois L."/>
            <person name="Gearin G."/>
            <person name="Gearin C.R."/>
            <person name="Giannoukos G."/>
            <person name="Goode T."/>
            <person name="Graham J."/>
            <person name="Grandbois E."/>
            <person name="Grewal S."/>
            <person name="Gyaltsen K."/>
            <person name="Hafez N."/>
            <person name="Hagos B."/>
            <person name="Hall J."/>
            <person name="Henson C."/>
            <person name="Hollinger A."/>
            <person name="Honan T."/>
            <person name="Huard M.D."/>
            <person name="Hughes L."/>
            <person name="Hurhula B."/>
            <person name="Husby M.E."/>
            <person name="Kamat A."/>
            <person name="Kanga B."/>
            <person name="Kashin S."/>
            <person name="Khazanovich D."/>
            <person name="Kisner P."/>
            <person name="Lance K."/>
            <person name="Lara M."/>
            <person name="Lee W."/>
            <person name="Lennon N."/>
            <person name="Letendre F."/>
            <person name="LeVine R."/>
            <person name="Lipovsky A."/>
            <person name="Liu X."/>
            <person name="Liu J."/>
            <person name="Liu S."/>
            <person name="Lokyitsang T."/>
            <person name="Lokyitsang Y."/>
            <person name="Lubonja R."/>
            <person name="Lui A."/>
            <person name="MacDonald P."/>
            <person name="Magnisalis V."/>
            <person name="Maru K."/>
            <person name="Matthews C."/>
            <person name="McCusker W."/>
            <person name="McDonough S."/>
            <person name="Mehta T."/>
            <person name="Meldrim J."/>
            <person name="Meneus L."/>
            <person name="Mihai O."/>
            <person name="Mihalev A."/>
            <person name="Mihova T."/>
            <person name="Mittelman R."/>
            <person name="Mlenga V."/>
            <person name="Montmayeur A."/>
            <person name="Mulrain L."/>
            <person name="Navidi A."/>
            <person name="Naylor J."/>
            <person name="Negash T."/>
            <person name="Nguyen T."/>
            <person name="Nguyen N."/>
            <person name="Nicol R."/>
            <person name="Norbu C."/>
            <person name="Norbu N."/>
            <person name="Novod N."/>
            <person name="O'Neill B."/>
            <person name="Osman S."/>
            <person name="Markiewicz E."/>
            <person name="Oyono O.L."/>
            <person name="Patti C."/>
            <person name="Phunkhang P."/>
            <person name="Pierre F."/>
            <person name="Priest M."/>
            <person name="Raghuraman S."/>
            <person name="Rege F."/>
            <person name="Reyes R."/>
            <person name="Rise C."/>
            <person name="Rogov P."/>
            <person name="Ross K."/>
            <person name="Ryan E."/>
            <person name="Settipalli S."/>
            <person name="Shea T."/>
            <person name="Sherpa N."/>
            <person name="Shi L."/>
            <person name="Shih D."/>
            <person name="Sparrow T."/>
            <person name="Spaulding J."/>
            <person name="Stalker J."/>
            <person name="Stange-Thomann N."/>
            <person name="Stavropoulos S."/>
            <person name="Stone C."/>
            <person name="Strader C."/>
            <person name="Tesfaye S."/>
            <person name="Thomson T."/>
            <person name="Thoulutsang Y."/>
            <person name="Thoulutsang D."/>
            <person name="Topham K."/>
            <person name="Topping I."/>
            <person name="Tsamla T."/>
            <person name="Vassiliev H."/>
            <person name="Vo A."/>
            <person name="Wangchuk T."/>
            <person name="Wangdi T."/>
            <person name="Weiand M."/>
            <person name="Wilkinson J."/>
            <person name="Wilson A."/>
            <person name="Yadav S."/>
            <person name="Young G."/>
            <person name="Yu Q."/>
            <person name="Zembek L."/>
            <person name="Zhong D."/>
            <person name="Zimmer A."/>
            <person name="Zwirko Z."/>
            <person name="Jaffe D.B."/>
            <person name="Alvarez P."/>
            <person name="Brockman W."/>
            <person name="Butler J."/>
            <person name="Chin C."/>
            <person name="Gnerre S."/>
            <person name="Grabherr M."/>
            <person name="Kleber M."/>
            <person name="Mauceli E."/>
            <person name="MacCallum I."/>
        </authorList>
    </citation>
    <scope>NUCLEOTIDE SEQUENCE [LARGE SCALE GENOMIC DNA]</scope>
    <source>
        <strain evidence="9 10">TSC#14021-0224.01</strain>
    </source>
</reference>
<dbReference type="GO" id="GO:0008540">
    <property type="term" value="C:proteasome regulatory particle, base subcomplex"/>
    <property type="evidence" value="ECO:0007669"/>
    <property type="project" value="UniProtKB-UniRule"/>
</dbReference>
<dbReference type="Pfam" id="PF01851">
    <property type="entry name" value="PC_rep"/>
    <property type="match status" value="3"/>
</dbReference>
<protein>
    <recommendedName>
        <fullName evidence="2 5">26S proteasome non-ATPase regulatory subunit 1</fullName>
    </recommendedName>
</protein>
<feature type="domain" description="26S proteasome non-ATPase regulatory subunit 1/RPN2 N-terminal" evidence="8">
    <location>
        <begin position="4"/>
        <end position="274"/>
    </location>
</feature>
<name>B3P5K1_DROER</name>
<evidence type="ECO:0000256" key="5">
    <source>
        <dbReference type="PIRNR" id="PIRNR015947"/>
    </source>
</evidence>
<evidence type="ECO:0000313" key="9">
    <source>
        <dbReference type="EMBL" id="EDV53251.1"/>
    </source>
</evidence>
<dbReference type="KEGG" id="der:6555053"/>
<dbReference type="GO" id="GO:0030234">
    <property type="term" value="F:enzyme regulator activity"/>
    <property type="evidence" value="ECO:0007669"/>
    <property type="project" value="UniProtKB-UniRule"/>
</dbReference>
<dbReference type="PIRSF" id="PIRSF015947">
    <property type="entry name" value="26S_Psome_Rpn2"/>
    <property type="match status" value="1"/>
</dbReference>
<dbReference type="InterPro" id="IPR011989">
    <property type="entry name" value="ARM-like"/>
</dbReference>
<dbReference type="Pfam" id="PF13646">
    <property type="entry name" value="HEAT_2"/>
    <property type="match status" value="1"/>
</dbReference>
<accession>B3P5K1</accession>
<keyword evidence="3" id="KW-0677">Repeat</keyword>
<dbReference type="SUPFAM" id="SSF48371">
    <property type="entry name" value="ARM repeat"/>
    <property type="match status" value="1"/>
</dbReference>
<feature type="compositionally biased region" description="Polar residues" evidence="6">
    <location>
        <begin position="281"/>
        <end position="293"/>
    </location>
</feature>
<feature type="region of interest" description="Disordered" evidence="6">
    <location>
        <begin position="279"/>
        <end position="321"/>
    </location>
</feature>
<feature type="domain" description="26S proteasome regulatory subunit RPN2 C-terminal" evidence="7">
    <location>
        <begin position="802"/>
        <end position="989"/>
    </location>
</feature>
<evidence type="ECO:0000256" key="6">
    <source>
        <dbReference type="SAM" id="MobiDB-lite"/>
    </source>
</evidence>
<feature type="compositionally biased region" description="Basic and acidic residues" evidence="6">
    <location>
        <begin position="876"/>
        <end position="935"/>
    </location>
</feature>
<feature type="compositionally biased region" description="Basic and acidic residues" evidence="6">
    <location>
        <begin position="858"/>
        <end position="867"/>
    </location>
</feature>
<comment type="function">
    <text evidence="5">Component of the 26S proteasome, a multiprotein complex involved in the ATP-dependent degradation of ubiquitinated proteins. This complex plays a key role in the maintenance of protein homeostasis by removing misfolded or damaged proteins, which could impair cellular functions, and by removing proteins whose functions are no longer required. Therefore, the proteasome participates in numerous cellular processes, including cell cycle progression, apoptosis, or DNA damage repair.</text>
</comment>
<dbReference type="InterPro" id="IPR016642">
    <property type="entry name" value="26S_Psome_Rpn2"/>
</dbReference>
<evidence type="ECO:0000259" key="7">
    <source>
        <dbReference type="Pfam" id="PF18004"/>
    </source>
</evidence>
<evidence type="ECO:0000256" key="4">
    <source>
        <dbReference type="ARBA" id="ARBA00022942"/>
    </source>
</evidence>
<feature type="region of interest" description="Disordered" evidence="6">
    <location>
        <begin position="855"/>
        <end position="946"/>
    </location>
</feature>
<feature type="compositionally biased region" description="Acidic residues" evidence="6">
    <location>
        <begin position="999"/>
        <end position="1016"/>
    </location>
</feature>
<dbReference type="InterPro" id="IPR048570">
    <property type="entry name" value="PSMD1_RPN2_N"/>
</dbReference>
<feature type="region of interest" description="Disordered" evidence="6">
    <location>
        <begin position="995"/>
        <end position="1016"/>
    </location>
</feature>
<dbReference type="FunFam" id="1.25.10.10:FF:000017">
    <property type="entry name" value="26S proteasome non-ATPase regulatory subunit 1"/>
    <property type="match status" value="1"/>
</dbReference>
<dbReference type="GO" id="GO:0042176">
    <property type="term" value="P:regulation of protein catabolic process"/>
    <property type="evidence" value="ECO:0007669"/>
    <property type="project" value="UniProtKB-UniRule"/>
</dbReference>
<reference evidence="9 10" key="2">
    <citation type="journal article" date="2008" name="Bioinformatics">
        <title>Assembly reconciliation.</title>
        <authorList>
            <person name="Zimin A.V."/>
            <person name="Smith D.R."/>
            <person name="Sutton G."/>
            <person name="Yorke J.A."/>
        </authorList>
    </citation>
    <scope>NUCLEOTIDE SEQUENCE [LARGE SCALE GENOMIC DNA]</scope>
    <source>
        <strain evidence="9 10">TSC#14021-0224.01</strain>
    </source>
</reference>
<dbReference type="eggNOG" id="KOG2062">
    <property type="taxonomic scope" value="Eukaryota"/>
</dbReference>
<dbReference type="Proteomes" id="UP000008711">
    <property type="component" value="Unassembled WGS sequence"/>
</dbReference>
<gene>
    <name evidence="9" type="primary">Dere\GG11649</name>
    <name evidence="9" type="ORF">Dere_GG11649</name>
</gene>
<dbReference type="Pfam" id="PF18004">
    <property type="entry name" value="RPN2_C"/>
    <property type="match status" value="1"/>
</dbReference>
<proteinExistence type="inferred from homology"/>
<dbReference type="GO" id="GO:0034515">
    <property type="term" value="C:proteasome storage granule"/>
    <property type="evidence" value="ECO:0007669"/>
    <property type="project" value="TreeGrafter"/>
</dbReference>
<dbReference type="PhylomeDB" id="B3P5K1"/>
<dbReference type="InterPro" id="IPR002015">
    <property type="entry name" value="Proteasome/cyclosome_rpt"/>
</dbReference>
<dbReference type="InterPro" id="IPR016024">
    <property type="entry name" value="ARM-type_fold"/>
</dbReference>
<keyword evidence="10" id="KW-1185">Reference proteome</keyword>
<sequence>MSLTSAAGIISLLDEPMPDLKVFALKKLDNIVDEFWPEISESIEKIEMLHEDRSFPENKLAGMVASKVFYHLGSFEDALTYALGAGDLFDVNARNEYTETIIAKCIDFYIAQRVEFIENPKEASVVDERLEGIVNRMIQRCLDDNQFRQALGIALETRRMDTFKDAIMKSDDVRGMLAYAYNVTMSLIQNRGFRNEVLRCLVSLYRDLGVPDYVNMCQCLIFLEDPFAVAEMLDTLTRSSVETNNLMAYQIAFDLYESATQEFLGNVLQHLKNTAPIPTALPSTFKPQGTTSEDGAKSEGDKSKSDEDITEDKPADDKVERTIDSLNEVEKLHQKNIEKLISILSGEVSIDLQLQFLIRSNYADLQVLRGTKEAVRVSICHTATVIANAFMHSGTTSDQFLRDNLDWLARATNWAKLTATASLGVIHRGHEKDSLALMQSYLPKEAGPSSGYSEGGALYALGLIHANHGANIIDYLLQQLKDAQNENVRHGGCLGLGLAGMGTHRQDLYEQLKFNLYQDDAVTGEAAGIAMGMVMLGSKNAQAIEDMVSYAQETQHEKILRGLAVGISLTMFSRLEEADPLVTSLSSDKDPVLRRSGMYTIAMAYNGTGSNKAIRKLLHVAVSDVNDDVRRAAVTAIGFILFRTPEQCPSVVSLLAESYNPHVRYGAAMALGIACAGTGLREAIALLEPMVKFDPVNFVRQGALIASAMILIQHTDQSCPKSTFFRQLYAEVISNKHEDVMAKYGAILAQGIIDAGGRNATLSLQSRTGHTNLQAVVGMLAFTQYWYWFPLAHTLSLAFTPTCVIGLNSDLKMPKMVYKSAAKPSLYAYPAPLEEKKSEEREKVATAVLSIAARQKRRENADKKEDEKMDVDEDSKEGAAVKKDEETKTEEKPVTEEKPKKKEEKEKKKEEDKEAAGTSSEKDKEKDKKEKKEPEPTSEILQNPARVLRQQLKVLSVIDGQSYEPLKDVTIGGIIVFQHTGKAEDQELVEPVAAFGPMNDEEKEPEPPEPFEYIED</sequence>